<sequence length="119" mass="13458">MKNLLWLNLLILTACGSDISQSAQSQLVELPANVAQAINVAKENKDHRLMYTLGRNPVIPGFETNNFTALKKQCGIKPIHGTGDVIKSPSDKQERRVKYQFAKEYNTNIYDLCQKIEHK</sequence>
<reference evidence="1 2" key="1">
    <citation type="submission" date="2014-08" db="EMBL/GenBank/DDBJ databases">
        <title>Genomic and Phenotypic Diversity of Colwellia psychrerythraea strains from Disparate Marine Basins.</title>
        <authorList>
            <person name="Techtmann S.M."/>
            <person name="Stelling S.C."/>
            <person name="Utturkar S.M."/>
            <person name="Alshibli N."/>
            <person name="Harris A."/>
            <person name="Brown S.D."/>
            <person name="Hazen T.C."/>
        </authorList>
    </citation>
    <scope>NUCLEOTIDE SEQUENCE [LARGE SCALE GENOMIC DNA]</scope>
    <source>
        <strain evidence="1 2">GAB14E</strain>
    </source>
</reference>
<protein>
    <recommendedName>
        <fullName evidence="3">Lipoprotein</fullName>
    </recommendedName>
</protein>
<evidence type="ECO:0000313" key="2">
    <source>
        <dbReference type="Proteomes" id="UP000029868"/>
    </source>
</evidence>
<dbReference type="Proteomes" id="UP000029868">
    <property type="component" value="Unassembled WGS sequence"/>
</dbReference>
<comment type="caution">
    <text evidence="1">The sequence shown here is derived from an EMBL/GenBank/DDBJ whole genome shotgun (WGS) entry which is preliminary data.</text>
</comment>
<evidence type="ECO:0008006" key="3">
    <source>
        <dbReference type="Google" id="ProtNLM"/>
    </source>
</evidence>
<evidence type="ECO:0000313" key="1">
    <source>
        <dbReference type="EMBL" id="KGJ92256.1"/>
    </source>
</evidence>
<dbReference type="PATRIC" id="fig|28229.3.peg.2564"/>
<proteinExistence type="predicted"/>
<name>A0A099KP36_COLPS</name>
<accession>A0A099KP36</accession>
<dbReference type="AlphaFoldDB" id="A0A099KP36"/>
<gene>
    <name evidence="1" type="ORF">GAB14E_2844</name>
</gene>
<dbReference type="EMBL" id="JQEC01000034">
    <property type="protein sequence ID" value="KGJ92256.1"/>
    <property type="molecule type" value="Genomic_DNA"/>
</dbReference>
<dbReference type="RefSeq" id="WP_033082593.1">
    <property type="nucleotide sequence ID" value="NZ_JQEC01000034.1"/>
</dbReference>
<dbReference type="OrthoDB" id="6313224at2"/>
<organism evidence="1 2">
    <name type="scientific">Colwellia psychrerythraea</name>
    <name type="common">Vibrio psychroerythus</name>
    <dbReference type="NCBI Taxonomy" id="28229"/>
    <lineage>
        <taxon>Bacteria</taxon>
        <taxon>Pseudomonadati</taxon>
        <taxon>Pseudomonadota</taxon>
        <taxon>Gammaproteobacteria</taxon>
        <taxon>Alteromonadales</taxon>
        <taxon>Colwelliaceae</taxon>
        <taxon>Colwellia</taxon>
    </lineage>
</organism>
<dbReference type="PROSITE" id="PS51257">
    <property type="entry name" value="PROKAR_LIPOPROTEIN"/>
    <property type="match status" value="1"/>
</dbReference>